<dbReference type="EMBL" id="FTOG01000001">
    <property type="protein sequence ID" value="SIS43717.1"/>
    <property type="molecule type" value="Genomic_DNA"/>
</dbReference>
<dbReference type="Proteomes" id="UP000186221">
    <property type="component" value="Unassembled WGS sequence"/>
</dbReference>
<keyword evidence="1" id="KW-0732">Signal</keyword>
<keyword evidence="3" id="KW-1185">Reference proteome</keyword>
<dbReference type="RefSeq" id="WP_076483247.1">
    <property type="nucleotide sequence ID" value="NZ_FTOG01000001.1"/>
</dbReference>
<evidence type="ECO:0000313" key="2">
    <source>
        <dbReference type="EMBL" id="SIS43717.1"/>
    </source>
</evidence>
<name>A0A1N7J3A4_9RHOB</name>
<dbReference type="STRING" id="453582.SAMN05421580_101288"/>
<proteinExistence type="predicted"/>
<feature type="chain" id="PRO_5013043260" description="17 kDa surface antigen" evidence="1">
    <location>
        <begin position="18"/>
        <end position="69"/>
    </location>
</feature>
<evidence type="ECO:0000256" key="1">
    <source>
        <dbReference type="SAM" id="SignalP"/>
    </source>
</evidence>
<feature type="signal peptide" evidence="1">
    <location>
        <begin position="1"/>
        <end position="17"/>
    </location>
</feature>
<dbReference type="AlphaFoldDB" id="A0A1N7J3A4"/>
<reference evidence="3" key="1">
    <citation type="submission" date="2017-01" db="EMBL/GenBank/DDBJ databases">
        <authorList>
            <person name="Varghese N."/>
            <person name="Submissions S."/>
        </authorList>
    </citation>
    <scope>NUCLEOTIDE SEQUENCE [LARGE SCALE GENOMIC DNA]</scope>
    <source>
        <strain evidence="3">DSM 19945</strain>
    </source>
</reference>
<dbReference type="PROSITE" id="PS51257">
    <property type="entry name" value="PROKAR_LIPOPROTEIN"/>
    <property type="match status" value="1"/>
</dbReference>
<gene>
    <name evidence="2" type="ORF">SAMN05421580_101288</name>
</gene>
<evidence type="ECO:0008006" key="4">
    <source>
        <dbReference type="Google" id="ProtNLM"/>
    </source>
</evidence>
<protein>
    <recommendedName>
        <fullName evidence="4">17 kDa surface antigen</fullName>
    </recommendedName>
</protein>
<sequence>MRKSPFFFALLAATALAGCMETQGDRAIAGAAAGAVLADATDNNVLAGAAIGALAGGATCNAGIGAPCY</sequence>
<organism evidence="2 3">
    <name type="scientific">Rhodobacter aestuarii</name>
    <dbReference type="NCBI Taxonomy" id="453582"/>
    <lineage>
        <taxon>Bacteria</taxon>
        <taxon>Pseudomonadati</taxon>
        <taxon>Pseudomonadota</taxon>
        <taxon>Alphaproteobacteria</taxon>
        <taxon>Rhodobacterales</taxon>
        <taxon>Rhodobacter group</taxon>
        <taxon>Rhodobacter</taxon>
    </lineage>
</organism>
<evidence type="ECO:0000313" key="3">
    <source>
        <dbReference type="Proteomes" id="UP000186221"/>
    </source>
</evidence>
<accession>A0A1N7J3A4</accession>